<dbReference type="GO" id="GO:0050660">
    <property type="term" value="F:flavin adenine dinucleotide binding"/>
    <property type="evidence" value="ECO:0007669"/>
    <property type="project" value="UniProtKB-UniRule"/>
</dbReference>
<feature type="binding site" evidence="5">
    <location>
        <position position="47"/>
    </location>
    <ligand>
        <name>FAD</name>
        <dbReference type="ChEBI" id="CHEBI:57692"/>
    </ligand>
</feature>
<dbReference type="RefSeq" id="WP_114483219.1">
    <property type="nucleotide sequence ID" value="NZ_QPJU01000004.1"/>
</dbReference>
<dbReference type="PRINTS" id="PR00368">
    <property type="entry name" value="FADPNR"/>
</dbReference>
<dbReference type="Proteomes" id="UP000252174">
    <property type="component" value="Unassembled WGS sequence"/>
</dbReference>
<dbReference type="InterPro" id="IPR023753">
    <property type="entry name" value="FAD/NAD-binding_dom"/>
</dbReference>
<comment type="cofactor">
    <cofactor evidence="5">
        <name>FAD</name>
        <dbReference type="ChEBI" id="CHEBI:57692"/>
    </cofactor>
    <text evidence="5">Binds 1 FAD per subunit.</text>
</comment>
<feature type="binding site" evidence="5">
    <location>
        <position position="127"/>
    </location>
    <ligand>
        <name>FAD</name>
        <dbReference type="ChEBI" id="CHEBI:57692"/>
    </ligand>
</feature>
<keyword evidence="2 5" id="KW-0274">FAD</keyword>
<reference evidence="7 8" key="1">
    <citation type="submission" date="2018-07" db="EMBL/GenBank/DDBJ databases">
        <title>Genomic Encyclopedia of Type Strains, Phase IV (KMG-IV): sequencing the most valuable type-strain genomes for metagenomic binning, comparative biology and taxonomic classification.</title>
        <authorList>
            <person name="Goeker M."/>
        </authorList>
    </citation>
    <scope>NUCLEOTIDE SEQUENCE [LARGE SCALE GENOMIC DNA]</scope>
    <source>
        <strain evidence="7 8">DSM 100911</strain>
    </source>
</reference>
<feature type="binding site" evidence="5">
    <location>
        <position position="39"/>
    </location>
    <ligand>
        <name>FAD</name>
        <dbReference type="ChEBI" id="CHEBI:57692"/>
    </ligand>
</feature>
<evidence type="ECO:0000256" key="5">
    <source>
        <dbReference type="HAMAP-Rule" id="MF_01685"/>
    </source>
</evidence>
<dbReference type="GO" id="GO:0050661">
    <property type="term" value="F:NADP binding"/>
    <property type="evidence" value="ECO:0007669"/>
    <property type="project" value="UniProtKB-UniRule"/>
</dbReference>
<comment type="subunit">
    <text evidence="5">Homodimer.</text>
</comment>
<comment type="caution">
    <text evidence="5">Lacks conserved residue(s) required for the propagation of feature annotation.</text>
</comment>
<dbReference type="InterPro" id="IPR036188">
    <property type="entry name" value="FAD/NAD-bd_sf"/>
</dbReference>
<comment type="similarity">
    <text evidence="5">Belongs to the ferredoxin--NADP reductase type 2 family.</text>
</comment>
<sequence>MPEPREHPIADAVVIGAGPVGLFQVFQLGLQGIRAHVVDALAHAGGQCTELYADKPIYDIPGVPRCTGSELVALLLRQTAPFAPRWQFGCLVQTLQAQPDGSFVLGCSDGAQLHARQVFIAAGLGAFVPKRLPLPGLERFEGRQVFYANAIPAPAASAGLQVVVHGGEESAVAQAVALAERRQCAGGDAGAGAPASVTLLHRRDVFHAPPEQLARLQQLRDAGLLQVVAGQITGFQTTREARVEHQTKQVTERIACQDLNANGAPAERLCALELLTPAGQTERLPLDQLQALLGISPRLGPIADWGLALERKQLRVDPATMATSVPGIYAVGDINSYPGKRKLLVCGFHEATLAAWAAAEARAGQPLPLQYTTTSPRLQERLGARVHE</sequence>
<feature type="binding site" evidence="5">
    <location>
        <position position="52"/>
    </location>
    <ligand>
        <name>FAD</name>
        <dbReference type="ChEBI" id="CHEBI:57692"/>
    </ligand>
</feature>
<evidence type="ECO:0000256" key="1">
    <source>
        <dbReference type="ARBA" id="ARBA00022630"/>
    </source>
</evidence>
<feature type="binding site" evidence="5">
    <location>
        <position position="92"/>
    </location>
    <ligand>
        <name>FAD</name>
        <dbReference type="ChEBI" id="CHEBI:57692"/>
    </ligand>
</feature>
<name>A0A369AKG5_9BURK</name>
<comment type="caution">
    <text evidence="7">The sequence shown here is derived from an EMBL/GenBank/DDBJ whole genome shotgun (WGS) entry which is preliminary data.</text>
</comment>
<dbReference type="PANTHER" id="PTHR48105">
    <property type="entry name" value="THIOREDOXIN REDUCTASE 1-RELATED-RELATED"/>
    <property type="match status" value="1"/>
</dbReference>
<dbReference type="EMBL" id="QPJU01000004">
    <property type="protein sequence ID" value="RCX09852.1"/>
    <property type="molecule type" value="Genomic_DNA"/>
</dbReference>
<keyword evidence="4 5" id="KW-0560">Oxidoreductase</keyword>
<evidence type="ECO:0000259" key="6">
    <source>
        <dbReference type="Pfam" id="PF07992"/>
    </source>
</evidence>
<dbReference type="GO" id="GO:0004324">
    <property type="term" value="F:ferredoxin-NADP+ reductase activity"/>
    <property type="evidence" value="ECO:0007669"/>
    <property type="project" value="UniProtKB-UniRule"/>
</dbReference>
<dbReference type="SUPFAM" id="SSF51905">
    <property type="entry name" value="FAD/NAD(P)-binding domain"/>
    <property type="match status" value="1"/>
</dbReference>
<keyword evidence="8" id="KW-1185">Reference proteome</keyword>
<feature type="binding site" evidence="5">
    <location>
        <position position="333"/>
    </location>
    <ligand>
        <name>FAD</name>
        <dbReference type="ChEBI" id="CHEBI:57692"/>
    </ligand>
</feature>
<dbReference type="EC" id="1.18.1.2" evidence="5"/>
<evidence type="ECO:0000313" key="8">
    <source>
        <dbReference type="Proteomes" id="UP000252174"/>
    </source>
</evidence>
<feature type="domain" description="FAD/NAD(P)-binding" evidence="6">
    <location>
        <begin position="11"/>
        <end position="338"/>
    </location>
</feature>
<gene>
    <name evidence="7" type="ORF">DFR45_104222</name>
</gene>
<dbReference type="HAMAP" id="MF_01685">
    <property type="entry name" value="FENR2"/>
    <property type="match status" value="1"/>
</dbReference>
<evidence type="ECO:0000313" key="7">
    <source>
        <dbReference type="EMBL" id="RCX09852.1"/>
    </source>
</evidence>
<evidence type="ECO:0000256" key="3">
    <source>
        <dbReference type="ARBA" id="ARBA00022857"/>
    </source>
</evidence>
<organism evidence="7 8">
    <name type="scientific">Extensimonas vulgaris</name>
    <dbReference type="NCBI Taxonomy" id="1031594"/>
    <lineage>
        <taxon>Bacteria</taxon>
        <taxon>Pseudomonadati</taxon>
        <taxon>Pseudomonadota</taxon>
        <taxon>Betaproteobacteria</taxon>
        <taxon>Burkholderiales</taxon>
        <taxon>Comamonadaceae</taxon>
        <taxon>Extensimonas</taxon>
    </lineage>
</organism>
<dbReference type="Gene3D" id="3.50.50.60">
    <property type="entry name" value="FAD/NAD(P)-binding domain"/>
    <property type="match status" value="3"/>
</dbReference>
<evidence type="ECO:0000256" key="4">
    <source>
        <dbReference type="ARBA" id="ARBA00023002"/>
    </source>
</evidence>
<keyword evidence="3 5" id="KW-0521">NADP</keyword>
<accession>A0A369AKG5</accession>
<dbReference type="InterPro" id="IPR022890">
    <property type="entry name" value="Fd--NADP_Rdtase_type_2"/>
</dbReference>
<comment type="catalytic activity">
    <reaction evidence="5">
        <text>2 reduced [2Fe-2S]-[ferredoxin] + NADP(+) + H(+) = 2 oxidized [2Fe-2S]-[ferredoxin] + NADPH</text>
        <dbReference type="Rhea" id="RHEA:20125"/>
        <dbReference type="Rhea" id="RHEA-COMP:10000"/>
        <dbReference type="Rhea" id="RHEA-COMP:10001"/>
        <dbReference type="ChEBI" id="CHEBI:15378"/>
        <dbReference type="ChEBI" id="CHEBI:33737"/>
        <dbReference type="ChEBI" id="CHEBI:33738"/>
        <dbReference type="ChEBI" id="CHEBI:57783"/>
        <dbReference type="ChEBI" id="CHEBI:58349"/>
        <dbReference type="EC" id="1.18.1.2"/>
    </reaction>
</comment>
<dbReference type="InterPro" id="IPR050097">
    <property type="entry name" value="Ferredoxin-NADP_redctase_2"/>
</dbReference>
<dbReference type="PRINTS" id="PR00469">
    <property type="entry name" value="PNDRDTASEII"/>
</dbReference>
<dbReference type="Pfam" id="PF07992">
    <property type="entry name" value="Pyr_redox_2"/>
    <property type="match status" value="1"/>
</dbReference>
<protein>
    <recommendedName>
        <fullName evidence="5">Ferredoxin--NADP reductase</fullName>
        <shortName evidence="5">FNR</shortName>
        <shortName evidence="5">Fd-NADP(+) reductase</shortName>
        <ecNumber evidence="5">1.18.1.2</ecNumber>
    </recommendedName>
</protein>
<proteinExistence type="inferred from homology"/>
<keyword evidence="1 5" id="KW-0285">Flavoprotein</keyword>
<dbReference type="AlphaFoldDB" id="A0A369AKG5"/>
<dbReference type="OrthoDB" id="9806179at2"/>
<feature type="binding site" evidence="5">
    <location>
        <position position="373"/>
    </location>
    <ligand>
        <name>FAD</name>
        <dbReference type="ChEBI" id="CHEBI:57692"/>
    </ligand>
</feature>
<evidence type="ECO:0000256" key="2">
    <source>
        <dbReference type="ARBA" id="ARBA00022827"/>
    </source>
</evidence>